<evidence type="ECO:0000256" key="1">
    <source>
        <dbReference type="SAM" id="MobiDB-lite"/>
    </source>
</evidence>
<organism evidence="4 5">
    <name type="scientific">Phytophthora rubi</name>
    <dbReference type="NCBI Taxonomy" id="129364"/>
    <lineage>
        <taxon>Eukaryota</taxon>
        <taxon>Sar</taxon>
        <taxon>Stramenopiles</taxon>
        <taxon>Oomycota</taxon>
        <taxon>Peronosporomycetes</taxon>
        <taxon>Peronosporales</taxon>
        <taxon>Peronosporaceae</taxon>
        <taxon>Phytophthora</taxon>
    </lineage>
</organism>
<feature type="compositionally biased region" description="Polar residues" evidence="1">
    <location>
        <begin position="53"/>
        <end position="66"/>
    </location>
</feature>
<evidence type="ECO:0000313" key="3">
    <source>
        <dbReference type="EMBL" id="KAE9043149.1"/>
    </source>
</evidence>
<proteinExistence type="predicted"/>
<evidence type="ECO:0000313" key="6">
    <source>
        <dbReference type="Proteomes" id="UP000435112"/>
    </source>
</evidence>
<dbReference type="AlphaFoldDB" id="A0A6A4G1G4"/>
<evidence type="ECO:0000313" key="4">
    <source>
        <dbReference type="EMBL" id="KAE9348918.1"/>
    </source>
</evidence>
<dbReference type="EMBL" id="QXFT01000270">
    <property type="protein sequence ID" value="KAE9348918.1"/>
    <property type="molecule type" value="Genomic_DNA"/>
</dbReference>
<sequence length="72" mass="7529">MARSLFPHGLALSSLIGGIDASCAQLLARLLSAKTSFKQESYARKCAHGGTLINQNTPSLNHATSNKPPPPA</sequence>
<feature type="signal peptide" evidence="2">
    <location>
        <begin position="1"/>
        <end position="21"/>
    </location>
</feature>
<feature type="region of interest" description="Disordered" evidence="1">
    <location>
        <begin position="53"/>
        <end position="72"/>
    </location>
</feature>
<evidence type="ECO:0000313" key="5">
    <source>
        <dbReference type="Proteomes" id="UP000434957"/>
    </source>
</evidence>
<protein>
    <submittedName>
        <fullName evidence="4">Uncharacterized protein</fullName>
    </submittedName>
</protein>
<dbReference type="Proteomes" id="UP000435112">
    <property type="component" value="Unassembled WGS sequence"/>
</dbReference>
<gene>
    <name evidence="3" type="ORF">PR002_g3505</name>
    <name evidence="4" type="ORF">PR003_g6166</name>
</gene>
<name>A0A6A4G1G4_9STRA</name>
<comment type="caution">
    <text evidence="4">The sequence shown here is derived from an EMBL/GenBank/DDBJ whole genome shotgun (WGS) entry which is preliminary data.</text>
</comment>
<keyword evidence="2" id="KW-0732">Signal</keyword>
<reference evidence="4 5" key="1">
    <citation type="submission" date="2018-08" db="EMBL/GenBank/DDBJ databases">
        <title>Genomic investigation of the strawberry pathogen Phytophthora fragariae indicates pathogenicity is determined by transcriptional variation in three key races.</title>
        <authorList>
            <person name="Adams T.M."/>
            <person name="Armitage A.D."/>
            <person name="Sobczyk M.K."/>
            <person name="Bates H.J."/>
            <person name="Dunwell J.M."/>
            <person name="Nellist C.F."/>
            <person name="Harrison R.J."/>
        </authorList>
    </citation>
    <scope>NUCLEOTIDE SEQUENCE [LARGE SCALE GENOMIC DNA]</scope>
    <source>
        <strain evidence="3 6">SCRP324</strain>
        <strain evidence="4 5">SCRP333</strain>
    </source>
</reference>
<accession>A0A6A4G1G4</accession>
<dbReference type="Proteomes" id="UP000434957">
    <property type="component" value="Unassembled WGS sequence"/>
</dbReference>
<keyword evidence="5" id="KW-1185">Reference proteome</keyword>
<feature type="chain" id="PRO_5036167785" evidence="2">
    <location>
        <begin position="22"/>
        <end position="72"/>
    </location>
</feature>
<dbReference type="EMBL" id="QXFU01000129">
    <property type="protein sequence ID" value="KAE9043149.1"/>
    <property type="molecule type" value="Genomic_DNA"/>
</dbReference>
<evidence type="ECO:0000256" key="2">
    <source>
        <dbReference type="SAM" id="SignalP"/>
    </source>
</evidence>